<name>A0AAU7VXV8_9MICO</name>
<dbReference type="GO" id="GO:0009231">
    <property type="term" value="P:riboflavin biosynthetic process"/>
    <property type="evidence" value="ECO:0007669"/>
    <property type="project" value="InterPro"/>
</dbReference>
<organism evidence="2">
    <name type="scientific">Microbacterium sp. A8/3-1</name>
    <dbReference type="NCBI Taxonomy" id="3160749"/>
    <lineage>
        <taxon>Bacteria</taxon>
        <taxon>Bacillati</taxon>
        <taxon>Actinomycetota</taxon>
        <taxon>Actinomycetes</taxon>
        <taxon>Micrococcales</taxon>
        <taxon>Microbacteriaceae</taxon>
        <taxon>Microbacterium</taxon>
    </lineage>
</organism>
<protein>
    <submittedName>
        <fullName evidence="2">Dihydrofolate reductase family protein</fullName>
    </submittedName>
</protein>
<dbReference type="EMBL" id="CP158357">
    <property type="protein sequence ID" value="XBX79344.1"/>
    <property type="molecule type" value="Genomic_DNA"/>
</dbReference>
<proteinExistence type="predicted"/>
<evidence type="ECO:0000313" key="2">
    <source>
        <dbReference type="EMBL" id="XBX79344.1"/>
    </source>
</evidence>
<evidence type="ECO:0000259" key="1">
    <source>
        <dbReference type="Pfam" id="PF01872"/>
    </source>
</evidence>
<gene>
    <name evidence="2" type="ORF">ABS642_04465</name>
</gene>
<dbReference type="InterPro" id="IPR002734">
    <property type="entry name" value="RibDG_C"/>
</dbReference>
<dbReference type="GO" id="GO:0008703">
    <property type="term" value="F:5-amino-6-(5-phosphoribosylamino)uracil reductase activity"/>
    <property type="evidence" value="ECO:0007669"/>
    <property type="project" value="InterPro"/>
</dbReference>
<dbReference type="AlphaFoldDB" id="A0AAU7VXV8"/>
<sequence>MGEVTIEQIVSADGYAMDAAGGIDFFDDVDFGDQTRTDTEQMRWLAGVDAILFGRRTYELFAAYWPQADPAEDAVAAPIGRLPKHVVSRTLDRAPWGEGEIEILGDRPIDAVRSLKARYRSIAIWGSLQLTDALFLAGEVDVLRLRIVPMLLGSGRAVAPPEMGQPALELVASHRDASGVVTDEYRLRHAPRRVGATT</sequence>
<dbReference type="Pfam" id="PF01872">
    <property type="entry name" value="RibD_C"/>
    <property type="match status" value="1"/>
</dbReference>
<feature type="domain" description="Bacterial bifunctional deaminase-reductase C-terminal" evidence="1">
    <location>
        <begin position="4"/>
        <end position="181"/>
    </location>
</feature>
<dbReference type="SUPFAM" id="SSF53597">
    <property type="entry name" value="Dihydrofolate reductase-like"/>
    <property type="match status" value="1"/>
</dbReference>
<reference evidence="2" key="1">
    <citation type="submission" date="2024-06" db="EMBL/GenBank/DDBJ databases">
        <title>Draft genome sequence of Microbacterium sp. strain A8/3-1, isolated from Oxytropis tragacanthoides Fisch. ex DC. Root nodules in the Altai region of Russia.</title>
        <authorList>
            <person name="Sazanova A."/>
            <person name="Guro P."/>
            <person name="Kuznetsova I."/>
            <person name="Belimov A."/>
            <person name="Safronova V."/>
        </authorList>
    </citation>
    <scope>NUCLEOTIDE SEQUENCE</scope>
    <source>
        <strain evidence="2">A8/3-1</strain>
    </source>
</reference>
<dbReference type="RefSeq" id="WP_350352398.1">
    <property type="nucleotide sequence ID" value="NZ_CP158357.1"/>
</dbReference>
<accession>A0AAU7VXV8</accession>
<dbReference type="Gene3D" id="3.40.430.10">
    <property type="entry name" value="Dihydrofolate Reductase, subunit A"/>
    <property type="match status" value="1"/>
</dbReference>
<dbReference type="InterPro" id="IPR024072">
    <property type="entry name" value="DHFR-like_dom_sf"/>
</dbReference>